<evidence type="ECO:0000256" key="2">
    <source>
        <dbReference type="ARBA" id="ARBA00022691"/>
    </source>
</evidence>
<evidence type="ECO:0000259" key="3">
    <source>
        <dbReference type="Pfam" id="PF05175"/>
    </source>
</evidence>
<sequence>METAETARPEVVENGLLNERVRLRQPARGYRAGMDAALLAAAAPVAAGERLFEAGCGAGAVLMQIAARRTETFLTGLERDASMATLATENAALNGVQDRVMIRQGDVAAGFRALDLPPFDWAVSNPPFFDDAGALRAPAEGKRGAWMADDGLAAWTGFLLKSVREGGRIVVIHRADRLADLLALLGQKAGSFAIRPIHPFADEPAKRVLVHAIKTGRAPLRLLPPLVLHDRTGGKHTPEAEAILRGEAALDW</sequence>
<dbReference type="GO" id="GO:0008168">
    <property type="term" value="F:methyltransferase activity"/>
    <property type="evidence" value="ECO:0007669"/>
    <property type="project" value="UniProtKB-KW"/>
</dbReference>
<dbReference type="PROSITE" id="PS00092">
    <property type="entry name" value="N6_MTASE"/>
    <property type="match status" value="1"/>
</dbReference>
<dbReference type="InterPro" id="IPR007848">
    <property type="entry name" value="Small_mtfrase_dom"/>
</dbReference>
<feature type="domain" description="Methyltransferase small" evidence="3">
    <location>
        <begin position="37"/>
        <end position="132"/>
    </location>
</feature>
<gene>
    <name evidence="4" type="ORF">KWG56_07540</name>
</gene>
<organism evidence="4 5">
    <name type="scientific">Brevundimonas nasdae</name>
    <dbReference type="NCBI Taxonomy" id="172043"/>
    <lineage>
        <taxon>Bacteria</taxon>
        <taxon>Pseudomonadati</taxon>
        <taxon>Pseudomonadota</taxon>
        <taxon>Alphaproteobacteria</taxon>
        <taxon>Caulobacterales</taxon>
        <taxon>Caulobacteraceae</taxon>
        <taxon>Brevundimonas</taxon>
    </lineage>
</organism>
<dbReference type="PANTHER" id="PTHR47739:SF1">
    <property type="entry name" value="TRNA1(VAL) (ADENINE(37)-N6)-METHYLTRANSFERASE"/>
    <property type="match status" value="1"/>
</dbReference>
<keyword evidence="1 4" id="KW-0808">Transferase</keyword>
<dbReference type="InterPro" id="IPR050210">
    <property type="entry name" value="tRNA_Adenine-N(6)_MTase"/>
</dbReference>
<keyword evidence="5" id="KW-1185">Reference proteome</keyword>
<evidence type="ECO:0000313" key="5">
    <source>
        <dbReference type="Proteomes" id="UP000824334"/>
    </source>
</evidence>
<proteinExistence type="predicted"/>
<dbReference type="GO" id="GO:0032259">
    <property type="term" value="P:methylation"/>
    <property type="evidence" value="ECO:0007669"/>
    <property type="project" value="UniProtKB-KW"/>
</dbReference>
<dbReference type="Proteomes" id="UP000824334">
    <property type="component" value="Chromosome"/>
</dbReference>
<name>A0ABX8TNU5_9CAUL</name>
<keyword evidence="1 4" id="KW-0489">Methyltransferase</keyword>
<evidence type="ECO:0000256" key="1">
    <source>
        <dbReference type="ARBA" id="ARBA00022603"/>
    </source>
</evidence>
<dbReference type="RefSeq" id="WP_219354312.1">
    <property type="nucleotide sequence ID" value="NZ_CP080034.1"/>
</dbReference>
<dbReference type="EMBL" id="CP080034">
    <property type="protein sequence ID" value="QYC11792.1"/>
    <property type="molecule type" value="Genomic_DNA"/>
</dbReference>
<evidence type="ECO:0000313" key="4">
    <source>
        <dbReference type="EMBL" id="QYC11792.1"/>
    </source>
</evidence>
<protein>
    <submittedName>
        <fullName evidence="4">Methyltransferase</fullName>
    </submittedName>
</protein>
<dbReference type="PANTHER" id="PTHR47739">
    <property type="entry name" value="TRNA1(VAL) (ADENINE(37)-N6)-METHYLTRANSFERASE"/>
    <property type="match status" value="1"/>
</dbReference>
<dbReference type="CDD" id="cd02440">
    <property type="entry name" value="AdoMet_MTases"/>
    <property type="match status" value="1"/>
</dbReference>
<accession>A0ABX8TNU5</accession>
<dbReference type="Pfam" id="PF05175">
    <property type="entry name" value="MTS"/>
    <property type="match status" value="1"/>
</dbReference>
<keyword evidence="2" id="KW-0949">S-adenosyl-L-methionine</keyword>
<dbReference type="GeneID" id="94375113"/>
<dbReference type="InterPro" id="IPR002052">
    <property type="entry name" value="DNA_methylase_N6_adenine_CS"/>
</dbReference>
<reference evidence="4 5" key="1">
    <citation type="submission" date="2021-07" db="EMBL/GenBank/DDBJ databases">
        <title>Isolation and characterization of bacteria from a gold mining with a capacity of golden bioaccumulation.</title>
        <authorList>
            <person name="Yang X.J."/>
        </authorList>
    </citation>
    <scope>NUCLEOTIDE SEQUENCE [LARGE SCALE GENOMIC DNA]</scope>
    <source>
        <strain evidence="4 5">Au29</strain>
    </source>
</reference>